<dbReference type="RefSeq" id="WP_014474747.1">
    <property type="nucleotide sequence ID" value="NZ_CP053835.1"/>
</dbReference>
<dbReference type="KEGG" id="adz:ADFLV_2088"/>
<evidence type="ECO:0000313" key="4">
    <source>
        <dbReference type="Proteomes" id="UP000503313"/>
    </source>
</evidence>
<dbReference type="Proteomes" id="UP000503313">
    <property type="component" value="Chromosome"/>
</dbReference>
<keyword evidence="4" id="KW-1185">Reference proteome</keyword>
<evidence type="ECO:0000313" key="3">
    <source>
        <dbReference type="EMBL" id="QKF78097.1"/>
    </source>
</evidence>
<dbReference type="AlphaFoldDB" id="A0AAE7E764"/>
<dbReference type="EMBL" id="CP053835">
    <property type="protein sequence ID" value="QKF78097.1"/>
    <property type="molecule type" value="Genomic_DNA"/>
</dbReference>
<organism evidence="3 4">
    <name type="scientific">Arcobacter defluvii</name>
    <dbReference type="NCBI Taxonomy" id="873191"/>
    <lineage>
        <taxon>Bacteria</taxon>
        <taxon>Pseudomonadati</taxon>
        <taxon>Campylobacterota</taxon>
        <taxon>Epsilonproteobacteria</taxon>
        <taxon>Campylobacterales</taxon>
        <taxon>Arcobacteraceae</taxon>
        <taxon>Arcobacter</taxon>
    </lineage>
</organism>
<gene>
    <name evidence="3" type="ORF">ADFLV_2088</name>
</gene>
<feature type="transmembrane region" description="Helical" evidence="2">
    <location>
        <begin position="28"/>
        <end position="46"/>
    </location>
</feature>
<reference evidence="3 4" key="1">
    <citation type="submission" date="2020-05" db="EMBL/GenBank/DDBJ databases">
        <title>Complete genome sequencing of Campylobacter and Arcobacter type strains.</title>
        <authorList>
            <person name="Miller W.G."/>
            <person name="Yee E."/>
        </authorList>
    </citation>
    <scope>NUCLEOTIDE SEQUENCE [LARGE SCALE GENOMIC DNA]</scope>
    <source>
        <strain evidence="3 4">LMG 25694</strain>
    </source>
</reference>
<proteinExistence type="predicted"/>
<name>A0AAE7E764_9BACT</name>
<keyword evidence="2" id="KW-1133">Transmembrane helix</keyword>
<sequence>MSKLNNGEPSLNKIDDYNGNESKQKRNTVRLVIILCLVVGGLIAYFKATSAPSDYVGTNEQPGISTTK</sequence>
<keyword evidence="2" id="KW-0812">Transmembrane</keyword>
<evidence type="ECO:0000256" key="1">
    <source>
        <dbReference type="SAM" id="MobiDB-lite"/>
    </source>
</evidence>
<feature type="region of interest" description="Disordered" evidence="1">
    <location>
        <begin position="1"/>
        <end position="21"/>
    </location>
</feature>
<accession>A0AAE7E764</accession>
<protein>
    <submittedName>
        <fullName evidence="3">Uncharacterized protein</fullName>
    </submittedName>
</protein>
<keyword evidence="2" id="KW-0472">Membrane</keyword>
<evidence type="ECO:0000256" key="2">
    <source>
        <dbReference type="SAM" id="Phobius"/>
    </source>
</evidence>